<organism evidence="3 4">
    <name type="scientific">Marivirga tractuosa (strain ATCC 23168 / DSM 4126 / NBRC 15989 / NCIMB 1408 / VKM B-1430 / H-43)</name>
    <name type="common">Microscilla tractuosa</name>
    <name type="synonym">Flexibacter tractuosus</name>
    <dbReference type="NCBI Taxonomy" id="643867"/>
    <lineage>
        <taxon>Bacteria</taxon>
        <taxon>Pseudomonadati</taxon>
        <taxon>Bacteroidota</taxon>
        <taxon>Cytophagia</taxon>
        <taxon>Cytophagales</taxon>
        <taxon>Marivirgaceae</taxon>
        <taxon>Marivirga</taxon>
    </lineage>
</organism>
<dbReference type="KEGG" id="mtt:Ftrac_2271"/>
<dbReference type="Proteomes" id="UP000008720">
    <property type="component" value="Chromosome"/>
</dbReference>
<evidence type="ECO:0000313" key="3">
    <source>
        <dbReference type="EMBL" id="ADR22250.1"/>
    </source>
</evidence>
<dbReference type="STRING" id="643867.Ftrac_2271"/>
<protein>
    <submittedName>
        <fullName evidence="3">Response regulator receiver</fullName>
    </submittedName>
</protein>
<gene>
    <name evidence="3" type="ordered locus">Ftrac_2271</name>
</gene>
<dbReference type="SUPFAM" id="SSF52172">
    <property type="entry name" value="CheY-like"/>
    <property type="match status" value="1"/>
</dbReference>
<dbReference type="RefSeq" id="WP_013454393.1">
    <property type="nucleotide sequence ID" value="NC_014759.1"/>
</dbReference>
<name>E4TKU7_MARTH</name>
<accession>E4TKU7</accession>
<dbReference type="AlphaFoldDB" id="E4TKU7"/>
<dbReference type="EMBL" id="CP002349">
    <property type="protein sequence ID" value="ADR22250.1"/>
    <property type="molecule type" value="Genomic_DNA"/>
</dbReference>
<dbReference type="eggNOG" id="COG0784">
    <property type="taxonomic scope" value="Bacteria"/>
</dbReference>
<keyword evidence="4" id="KW-1185">Reference proteome</keyword>
<evidence type="ECO:0000313" key="4">
    <source>
        <dbReference type="Proteomes" id="UP000008720"/>
    </source>
</evidence>
<keyword evidence="1" id="KW-0597">Phosphoprotein</keyword>
<dbReference type="InterPro" id="IPR052893">
    <property type="entry name" value="TCS_response_regulator"/>
</dbReference>
<dbReference type="InterPro" id="IPR011006">
    <property type="entry name" value="CheY-like_superfamily"/>
</dbReference>
<evidence type="ECO:0000256" key="1">
    <source>
        <dbReference type="PROSITE-ProRule" id="PRU00169"/>
    </source>
</evidence>
<reference evidence="3 4" key="1">
    <citation type="journal article" date="2011" name="Stand. Genomic Sci.">
        <title>Complete genome sequence of Marivirga tractuosa type strain (H-43).</title>
        <authorList>
            <person name="Pagani I."/>
            <person name="Chertkov O."/>
            <person name="Lapidus A."/>
            <person name="Lucas S."/>
            <person name="Del Rio T.G."/>
            <person name="Tice H."/>
            <person name="Copeland A."/>
            <person name="Cheng J.F."/>
            <person name="Nolan M."/>
            <person name="Saunders E."/>
            <person name="Pitluck S."/>
            <person name="Held B."/>
            <person name="Goodwin L."/>
            <person name="Liolios K."/>
            <person name="Ovchinikova G."/>
            <person name="Ivanova N."/>
            <person name="Mavromatis K."/>
            <person name="Pati A."/>
            <person name="Chen A."/>
            <person name="Palaniappan K."/>
            <person name="Land M."/>
            <person name="Hauser L."/>
            <person name="Jeffries C.D."/>
            <person name="Detter J.C."/>
            <person name="Han C."/>
            <person name="Tapia R."/>
            <person name="Ngatchou-Djao O.D."/>
            <person name="Rohde M."/>
            <person name="Goker M."/>
            <person name="Spring S."/>
            <person name="Sikorski J."/>
            <person name="Woyke T."/>
            <person name="Bristow J."/>
            <person name="Eisen J.A."/>
            <person name="Markowitz V."/>
            <person name="Hugenholtz P."/>
            <person name="Klenk H.P."/>
            <person name="Kyrpides N.C."/>
        </authorList>
    </citation>
    <scope>NUCLEOTIDE SEQUENCE [LARGE SCALE GENOMIC DNA]</scope>
    <source>
        <strain evidence="4">ATCC 23168 / DSM 4126 / NBRC 15989 / NCIMB 1408 / VKM B-1430 / H-43</strain>
    </source>
</reference>
<dbReference type="OrthoDB" id="673128at2"/>
<evidence type="ECO:0000259" key="2">
    <source>
        <dbReference type="PROSITE" id="PS50110"/>
    </source>
</evidence>
<dbReference type="GO" id="GO:0000160">
    <property type="term" value="P:phosphorelay signal transduction system"/>
    <property type="evidence" value="ECO:0007669"/>
    <property type="project" value="InterPro"/>
</dbReference>
<proteinExistence type="predicted"/>
<feature type="modified residue" description="4-aspartylphosphate" evidence="1">
    <location>
        <position position="60"/>
    </location>
</feature>
<dbReference type="HOGENOM" id="CLU_000445_69_17_10"/>
<dbReference type="Gene3D" id="3.40.50.2300">
    <property type="match status" value="1"/>
</dbReference>
<dbReference type="PANTHER" id="PTHR44520:SF2">
    <property type="entry name" value="RESPONSE REGULATOR RCP1"/>
    <property type="match status" value="1"/>
</dbReference>
<dbReference type="PROSITE" id="PS50110">
    <property type="entry name" value="RESPONSE_REGULATORY"/>
    <property type="match status" value="1"/>
</dbReference>
<dbReference type="SMART" id="SM00448">
    <property type="entry name" value="REC"/>
    <property type="match status" value="1"/>
</dbReference>
<dbReference type="PANTHER" id="PTHR44520">
    <property type="entry name" value="RESPONSE REGULATOR RCP1-RELATED"/>
    <property type="match status" value="1"/>
</dbReference>
<dbReference type="InterPro" id="IPR001789">
    <property type="entry name" value="Sig_transdc_resp-reg_receiver"/>
</dbReference>
<sequence length="129" mass="15116">MRNLKNLLVDDDEISLMLSEMMFEKDSFFEEPKKFLDGTYALEYLKQDYSDDKTYAIILDINMPLMNGWEFLESIEPFVSAQNTYVFMLSSSSDQSDIEKSNTIDLVKGYFTKPLQTEHLNKIQELINK</sequence>
<feature type="domain" description="Response regulatory" evidence="2">
    <location>
        <begin position="5"/>
        <end position="128"/>
    </location>
</feature>
<dbReference type="Pfam" id="PF00072">
    <property type="entry name" value="Response_reg"/>
    <property type="match status" value="1"/>
</dbReference>